<dbReference type="STRING" id="685588.A0A067T4C2"/>
<sequence>MLFILAVLYFFNLNTSATPVSHVLRDAVLPDANSSSQCICADQQRTLWDILWSCFATIFACTWVSVHPNIPPSTEGWWKTALRRLELMVWALIAPELIILWATRQWYAARTMVKMYQGYEWTKTHGYFIQMGGFTLFSGGKPLRVLLSNEMEDLLRAGKIDFPTITEEEIKDRSKSDGLSKVLVIGQTSWFVSQCIARRAQGLILTELELVTGAFAVLNGIMYFFWWNKPLDVRCPVPVHLLDEWKTPFKFNAVQRPPVSLWDAVLSLYSMAKISLNPSRKSIKTIIVAPWTLIWAVFTRLADIDSPPSYLEVPGAVSTVSTFYARTGYISVTANKSLIPSITSAIATLFGLLHCAAWFFTFPSYAELMIWRVCAAVISTIPFLVLLFFIASFWGWGVKFDSLWNKAFKILPAPLAYSVICLPLATYAIARLLLLAEALAALRYLPPEALSVVDWLSFLPHI</sequence>
<evidence type="ECO:0000256" key="2">
    <source>
        <dbReference type="SAM" id="SignalP"/>
    </source>
</evidence>
<dbReference type="Proteomes" id="UP000027222">
    <property type="component" value="Unassembled WGS sequence"/>
</dbReference>
<proteinExistence type="predicted"/>
<gene>
    <name evidence="3" type="ORF">GALMADRAFT_139214</name>
</gene>
<feature type="transmembrane region" description="Helical" evidence="1">
    <location>
        <begin position="338"/>
        <end position="361"/>
    </location>
</feature>
<dbReference type="EMBL" id="KL142377">
    <property type="protein sequence ID" value="KDR77202.1"/>
    <property type="molecule type" value="Genomic_DNA"/>
</dbReference>
<keyword evidence="2" id="KW-0732">Signal</keyword>
<keyword evidence="1" id="KW-0472">Membrane</keyword>
<keyword evidence="1" id="KW-0812">Transmembrane</keyword>
<evidence type="ECO:0000313" key="4">
    <source>
        <dbReference type="Proteomes" id="UP000027222"/>
    </source>
</evidence>
<dbReference type="AlphaFoldDB" id="A0A067T4C2"/>
<dbReference type="OrthoDB" id="9451547at2759"/>
<evidence type="ECO:0000313" key="3">
    <source>
        <dbReference type="EMBL" id="KDR77202.1"/>
    </source>
</evidence>
<feature type="transmembrane region" description="Helical" evidence="1">
    <location>
        <begin position="50"/>
        <end position="66"/>
    </location>
</feature>
<feature type="transmembrane region" description="Helical" evidence="1">
    <location>
        <begin position="87"/>
        <end position="107"/>
    </location>
</feature>
<feature type="chain" id="PRO_5001646518" description="Wax synthase domain-containing protein" evidence="2">
    <location>
        <begin position="18"/>
        <end position="462"/>
    </location>
</feature>
<dbReference type="HOGENOM" id="CLU_022883_6_1_1"/>
<evidence type="ECO:0000256" key="1">
    <source>
        <dbReference type="SAM" id="Phobius"/>
    </source>
</evidence>
<protein>
    <recommendedName>
        <fullName evidence="5">Wax synthase domain-containing protein</fullName>
    </recommendedName>
</protein>
<dbReference type="PANTHER" id="PTHR35043">
    <property type="entry name" value="TRANSCRIPTION FACTOR DOMAIN-CONTAINING PROTEIN"/>
    <property type="match status" value="1"/>
</dbReference>
<organism evidence="3 4">
    <name type="scientific">Galerina marginata (strain CBS 339.88)</name>
    <dbReference type="NCBI Taxonomy" id="685588"/>
    <lineage>
        <taxon>Eukaryota</taxon>
        <taxon>Fungi</taxon>
        <taxon>Dikarya</taxon>
        <taxon>Basidiomycota</taxon>
        <taxon>Agaricomycotina</taxon>
        <taxon>Agaricomycetes</taxon>
        <taxon>Agaricomycetidae</taxon>
        <taxon>Agaricales</taxon>
        <taxon>Agaricineae</taxon>
        <taxon>Strophariaceae</taxon>
        <taxon>Galerina</taxon>
    </lineage>
</organism>
<reference evidence="4" key="1">
    <citation type="journal article" date="2014" name="Proc. Natl. Acad. Sci. U.S.A.">
        <title>Extensive sampling of basidiomycete genomes demonstrates inadequacy of the white-rot/brown-rot paradigm for wood decay fungi.</title>
        <authorList>
            <person name="Riley R."/>
            <person name="Salamov A.A."/>
            <person name="Brown D.W."/>
            <person name="Nagy L.G."/>
            <person name="Floudas D."/>
            <person name="Held B.W."/>
            <person name="Levasseur A."/>
            <person name="Lombard V."/>
            <person name="Morin E."/>
            <person name="Otillar R."/>
            <person name="Lindquist E.A."/>
            <person name="Sun H."/>
            <person name="LaButti K.M."/>
            <person name="Schmutz J."/>
            <person name="Jabbour D."/>
            <person name="Luo H."/>
            <person name="Baker S.E."/>
            <person name="Pisabarro A.G."/>
            <person name="Walton J.D."/>
            <person name="Blanchette R.A."/>
            <person name="Henrissat B."/>
            <person name="Martin F."/>
            <person name="Cullen D."/>
            <person name="Hibbett D.S."/>
            <person name="Grigoriev I.V."/>
        </authorList>
    </citation>
    <scope>NUCLEOTIDE SEQUENCE [LARGE SCALE GENOMIC DNA]</scope>
    <source>
        <strain evidence="4">CBS 339.88</strain>
    </source>
</reference>
<name>A0A067T4C2_GALM3</name>
<feature type="transmembrane region" description="Helical" evidence="1">
    <location>
        <begin position="373"/>
        <end position="395"/>
    </location>
</feature>
<evidence type="ECO:0008006" key="5">
    <source>
        <dbReference type="Google" id="ProtNLM"/>
    </source>
</evidence>
<feature type="signal peptide" evidence="2">
    <location>
        <begin position="1"/>
        <end position="17"/>
    </location>
</feature>
<keyword evidence="1" id="KW-1133">Transmembrane helix</keyword>
<keyword evidence="4" id="KW-1185">Reference proteome</keyword>
<accession>A0A067T4C2</accession>
<dbReference type="PANTHER" id="PTHR35043:SF7">
    <property type="entry name" value="TRANSCRIPTION FACTOR DOMAIN-CONTAINING PROTEIN"/>
    <property type="match status" value="1"/>
</dbReference>
<feature type="transmembrane region" description="Helical" evidence="1">
    <location>
        <begin position="208"/>
        <end position="226"/>
    </location>
</feature>
<feature type="transmembrane region" description="Helical" evidence="1">
    <location>
        <begin position="415"/>
        <end position="434"/>
    </location>
</feature>